<dbReference type="InterPro" id="IPR037079">
    <property type="entry name" value="AF2212/PG0164-like_sf"/>
</dbReference>
<dbReference type="AlphaFoldDB" id="A0A1G4RZN6"/>
<sequence length="154" mass="16865">MENTENTTTTLKFRTVVDRPEARDTAGIVVPPEIVEALGKGKRPPVRVTINGYTYRSTIAVMGGRYLLPLSMENRKPAGVSAGDEVEIHLALDTEVRTVEVPDDLAAALDAAGKRDAFDTLAFTYRKEHVRSVTEAKAAETRARRIAKVLTTLN</sequence>
<dbReference type="Pfam" id="PF08922">
    <property type="entry name" value="DUF1905"/>
    <property type="match status" value="1"/>
</dbReference>
<gene>
    <name evidence="1" type="ORF">SAMN02927928_2295</name>
</gene>
<dbReference type="STRING" id="260084.SAMN02927928_2295"/>
<reference evidence="2" key="1">
    <citation type="submission" date="2016-10" db="EMBL/GenBank/DDBJ databases">
        <authorList>
            <person name="Varghese N."/>
            <person name="Submissions S."/>
        </authorList>
    </citation>
    <scope>NUCLEOTIDE SEQUENCE [LARGE SCALE GENOMIC DNA]</scope>
    <source>
        <strain evidence="2">CGMCC 1.3431</strain>
    </source>
</reference>
<dbReference type="Gene3D" id="2.40.30.100">
    <property type="entry name" value="AF2212/PG0164-like"/>
    <property type="match status" value="1"/>
</dbReference>
<protein>
    <submittedName>
        <fullName evidence="1">Bacteriocin-protection, YdeI or OmpD-Associated</fullName>
    </submittedName>
</protein>
<evidence type="ECO:0000313" key="2">
    <source>
        <dbReference type="Proteomes" id="UP000199150"/>
    </source>
</evidence>
<dbReference type="Pfam" id="PF13376">
    <property type="entry name" value="OmdA"/>
    <property type="match status" value="1"/>
</dbReference>
<keyword evidence="2" id="KW-1185">Reference proteome</keyword>
<evidence type="ECO:0000313" key="1">
    <source>
        <dbReference type="EMBL" id="SCW62320.1"/>
    </source>
</evidence>
<dbReference type="RefSeq" id="WP_245678974.1">
    <property type="nucleotide sequence ID" value="NZ_CBCRYE010000001.1"/>
</dbReference>
<name>A0A1G4RZN6_9CAUL</name>
<accession>A0A1G4RZN6</accession>
<organism evidence="1 2">
    <name type="scientific">Asticcacaulis taihuensis</name>
    <dbReference type="NCBI Taxonomy" id="260084"/>
    <lineage>
        <taxon>Bacteria</taxon>
        <taxon>Pseudomonadati</taxon>
        <taxon>Pseudomonadota</taxon>
        <taxon>Alphaproteobacteria</taxon>
        <taxon>Caulobacterales</taxon>
        <taxon>Caulobacteraceae</taxon>
        <taxon>Asticcacaulis</taxon>
    </lineage>
</organism>
<dbReference type="Proteomes" id="UP000199150">
    <property type="component" value="Unassembled WGS sequence"/>
</dbReference>
<dbReference type="InterPro" id="IPR015018">
    <property type="entry name" value="DUF1905"/>
</dbReference>
<dbReference type="EMBL" id="FMTS01000003">
    <property type="protein sequence ID" value="SCW62320.1"/>
    <property type="molecule type" value="Genomic_DNA"/>
</dbReference>
<proteinExistence type="predicted"/>
<dbReference type="SUPFAM" id="SSF141694">
    <property type="entry name" value="AF2212/PG0164-like"/>
    <property type="match status" value="1"/>
</dbReference>